<dbReference type="OrthoDB" id="9802186at2"/>
<dbReference type="PROSITE" id="PS50110">
    <property type="entry name" value="RESPONSE_REGULATORY"/>
    <property type="match status" value="1"/>
</dbReference>
<evidence type="ECO:0000259" key="8">
    <source>
        <dbReference type="PROSITE" id="PS50110"/>
    </source>
</evidence>
<organism evidence="9 10">
    <name type="scientific">Nitrococcus mobilis Nb-231</name>
    <dbReference type="NCBI Taxonomy" id="314278"/>
    <lineage>
        <taxon>Bacteria</taxon>
        <taxon>Pseudomonadati</taxon>
        <taxon>Pseudomonadota</taxon>
        <taxon>Gammaproteobacteria</taxon>
        <taxon>Chromatiales</taxon>
        <taxon>Ectothiorhodospiraceae</taxon>
        <taxon>Nitrococcus</taxon>
    </lineage>
</organism>
<evidence type="ECO:0000256" key="6">
    <source>
        <dbReference type="PROSITE-ProRule" id="PRU00169"/>
    </source>
</evidence>
<dbReference type="InterPro" id="IPR016032">
    <property type="entry name" value="Sig_transdc_resp-reg_C-effctor"/>
</dbReference>
<dbReference type="InterPro" id="IPR001789">
    <property type="entry name" value="Sig_transdc_resp-reg_receiver"/>
</dbReference>
<evidence type="ECO:0000313" key="10">
    <source>
        <dbReference type="Proteomes" id="UP000003374"/>
    </source>
</evidence>
<comment type="caution">
    <text evidence="9">The sequence shown here is derived from an EMBL/GenBank/DDBJ whole genome shotgun (WGS) entry which is preliminary data.</text>
</comment>
<dbReference type="SUPFAM" id="SSF52172">
    <property type="entry name" value="CheY-like"/>
    <property type="match status" value="1"/>
</dbReference>
<evidence type="ECO:0000256" key="5">
    <source>
        <dbReference type="ARBA" id="ARBA00023163"/>
    </source>
</evidence>
<keyword evidence="5" id="KW-0804">Transcription</keyword>
<dbReference type="SMART" id="SM00421">
    <property type="entry name" value="HTH_LUXR"/>
    <property type="match status" value="1"/>
</dbReference>
<dbReference type="GO" id="GO:0003677">
    <property type="term" value="F:DNA binding"/>
    <property type="evidence" value="ECO:0007669"/>
    <property type="project" value="UniProtKB-KW"/>
</dbReference>
<gene>
    <name evidence="9" type="ORF">NB231_16683</name>
</gene>
<dbReference type="InterPro" id="IPR011006">
    <property type="entry name" value="CheY-like_superfamily"/>
</dbReference>
<evidence type="ECO:0000256" key="4">
    <source>
        <dbReference type="ARBA" id="ARBA00023125"/>
    </source>
</evidence>
<dbReference type="InterPro" id="IPR036388">
    <property type="entry name" value="WH-like_DNA-bd_sf"/>
</dbReference>
<dbReference type="AlphaFoldDB" id="A4BMD7"/>
<keyword evidence="2" id="KW-0902">Two-component regulatory system</keyword>
<dbReference type="STRING" id="314278.NB231_16683"/>
<evidence type="ECO:0000313" key="9">
    <source>
        <dbReference type="EMBL" id="EAR23475.1"/>
    </source>
</evidence>
<dbReference type="eggNOG" id="COG4566">
    <property type="taxonomic scope" value="Bacteria"/>
</dbReference>
<dbReference type="GO" id="GO:0006355">
    <property type="term" value="P:regulation of DNA-templated transcription"/>
    <property type="evidence" value="ECO:0007669"/>
    <property type="project" value="InterPro"/>
</dbReference>
<dbReference type="SUPFAM" id="SSF46894">
    <property type="entry name" value="C-terminal effector domain of the bipartite response regulators"/>
    <property type="match status" value="1"/>
</dbReference>
<keyword evidence="10" id="KW-1185">Reference proteome</keyword>
<sequence length="217" mass="24052">MNRVKHSAADSPTVFIVDDEADVRDSVGLLVRSTGLAVETFATADEFLHACDRERPGCVVLDVRMPGLNGLAAQQQLLKRGITLPVIFISGHGDIAMAVRAVQAGALDFLEKPFNDQALLDRVHKALEIDAENRMHAAAEADIACRLQTLTPRECEVMERLIEGKVNKIIARELDVSTRTVEIHRARVLHKMGVGNVSQLVRLVFSTERYRERFTAD</sequence>
<dbReference type="PROSITE" id="PS50043">
    <property type="entry name" value="HTH_LUXR_2"/>
    <property type="match status" value="1"/>
</dbReference>
<dbReference type="PANTHER" id="PTHR44688">
    <property type="entry name" value="DNA-BINDING TRANSCRIPTIONAL ACTIVATOR DEVR_DOSR"/>
    <property type="match status" value="1"/>
</dbReference>
<evidence type="ECO:0000256" key="2">
    <source>
        <dbReference type="ARBA" id="ARBA00023012"/>
    </source>
</evidence>
<name>A4BMD7_9GAMM</name>
<dbReference type="EMBL" id="AAOF01000001">
    <property type="protein sequence ID" value="EAR23475.1"/>
    <property type="molecule type" value="Genomic_DNA"/>
</dbReference>
<feature type="domain" description="HTH luxR-type" evidence="7">
    <location>
        <begin position="143"/>
        <end position="208"/>
    </location>
</feature>
<evidence type="ECO:0000256" key="3">
    <source>
        <dbReference type="ARBA" id="ARBA00023015"/>
    </source>
</evidence>
<dbReference type="Gene3D" id="1.10.10.10">
    <property type="entry name" value="Winged helix-like DNA-binding domain superfamily/Winged helix DNA-binding domain"/>
    <property type="match status" value="1"/>
</dbReference>
<accession>A4BMD7</accession>
<dbReference type="InterPro" id="IPR000792">
    <property type="entry name" value="Tscrpt_reg_LuxR_C"/>
</dbReference>
<dbReference type="SMART" id="SM00448">
    <property type="entry name" value="REC"/>
    <property type="match status" value="1"/>
</dbReference>
<dbReference type="Pfam" id="PF00196">
    <property type="entry name" value="GerE"/>
    <property type="match status" value="1"/>
</dbReference>
<dbReference type="Pfam" id="PF00072">
    <property type="entry name" value="Response_reg"/>
    <property type="match status" value="1"/>
</dbReference>
<dbReference type="Gene3D" id="3.40.50.2300">
    <property type="match status" value="1"/>
</dbReference>
<keyword evidence="3" id="KW-0805">Transcription regulation</keyword>
<dbReference type="Proteomes" id="UP000003374">
    <property type="component" value="Unassembled WGS sequence"/>
</dbReference>
<dbReference type="FunFam" id="3.40.50.2300:FF:000018">
    <property type="entry name" value="DNA-binding transcriptional regulator NtrC"/>
    <property type="match status" value="1"/>
</dbReference>
<keyword evidence="4" id="KW-0238">DNA-binding</keyword>
<dbReference type="CDD" id="cd17537">
    <property type="entry name" value="REC_FixJ"/>
    <property type="match status" value="1"/>
</dbReference>
<dbReference type="CDD" id="cd06170">
    <property type="entry name" value="LuxR_C_like"/>
    <property type="match status" value="1"/>
</dbReference>
<evidence type="ECO:0000256" key="1">
    <source>
        <dbReference type="ARBA" id="ARBA00022553"/>
    </source>
</evidence>
<dbReference type="GO" id="GO:0000160">
    <property type="term" value="P:phosphorelay signal transduction system"/>
    <property type="evidence" value="ECO:0007669"/>
    <property type="project" value="UniProtKB-KW"/>
</dbReference>
<dbReference type="PROSITE" id="PS00622">
    <property type="entry name" value="HTH_LUXR_1"/>
    <property type="match status" value="1"/>
</dbReference>
<feature type="domain" description="Response regulatory" evidence="8">
    <location>
        <begin position="13"/>
        <end position="127"/>
    </location>
</feature>
<keyword evidence="1 6" id="KW-0597">Phosphoprotein</keyword>
<protein>
    <submittedName>
        <fullName evidence="9">Response regulator</fullName>
    </submittedName>
</protein>
<evidence type="ECO:0000259" key="7">
    <source>
        <dbReference type="PROSITE" id="PS50043"/>
    </source>
</evidence>
<feature type="modified residue" description="4-aspartylphosphate" evidence="6">
    <location>
        <position position="62"/>
    </location>
</feature>
<dbReference type="PANTHER" id="PTHR44688:SF16">
    <property type="entry name" value="DNA-BINDING TRANSCRIPTIONAL ACTIVATOR DEVR_DOSR"/>
    <property type="match status" value="1"/>
</dbReference>
<dbReference type="HOGENOM" id="CLU_000445_90_4_6"/>
<reference evidence="9 10" key="1">
    <citation type="submission" date="2006-02" db="EMBL/GenBank/DDBJ databases">
        <authorList>
            <person name="Waterbury J."/>
            <person name="Ferriera S."/>
            <person name="Johnson J."/>
            <person name="Kravitz S."/>
            <person name="Halpern A."/>
            <person name="Remington K."/>
            <person name="Beeson K."/>
            <person name="Tran B."/>
            <person name="Rogers Y.-H."/>
            <person name="Friedman R."/>
            <person name="Venter J.C."/>
        </authorList>
    </citation>
    <scope>NUCLEOTIDE SEQUENCE [LARGE SCALE GENOMIC DNA]</scope>
    <source>
        <strain evidence="9 10">Nb-231</strain>
    </source>
</reference>
<dbReference type="RefSeq" id="WP_005004833.1">
    <property type="nucleotide sequence ID" value="NZ_CH672427.1"/>
</dbReference>
<dbReference type="PRINTS" id="PR00038">
    <property type="entry name" value="HTHLUXR"/>
</dbReference>
<proteinExistence type="predicted"/>